<evidence type="ECO:0000256" key="1">
    <source>
        <dbReference type="ARBA" id="ARBA00004370"/>
    </source>
</evidence>
<keyword evidence="3" id="KW-0645">Protease</keyword>
<dbReference type="CDD" id="cd07023">
    <property type="entry name" value="S49_Sppa_N_C"/>
    <property type="match status" value="1"/>
</dbReference>
<dbReference type="InterPro" id="IPR004634">
    <property type="entry name" value="Pept_S49_pIV"/>
</dbReference>
<dbReference type="Pfam" id="PF01343">
    <property type="entry name" value="Peptidase_S49"/>
    <property type="match status" value="2"/>
</dbReference>
<evidence type="ECO:0000313" key="8">
    <source>
        <dbReference type="EMBL" id="MFC6197327.1"/>
    </source>
</evidence>
<dbReference type="InterPro" id="IPR029045">
    <property type="entry name" value="ClpP/crotonase-like_dom_sf"/>
</dbReference>
<dbReference type="RefSeq" id="WP_377376045.1">
    <property type="nucleotide sequence ID" value="NZ_JBHSSW010000004.1"/>
</dbReference>
<dbReference type="Gene3D" id="3.90.226.10">
    <property type="entry name" value="2-enoyl-CoA Hydratase, Chain A, domain 1"/>
    <property type="match status" value="3"/>
</dbReference>
<comment type="similarity">
    <text evidence="2">Belongs to the peptidase S49 family.</text>
</comment>
<keyword evidence="6" id="KW-0472">Membrane</keyword>
<dbReference type="SUPFAM" id="SSF52096">
    <property type="entry name" value="ClpP/crotonase"/>
    <property type="match status" value="2"/>
</dbReference>
<evidence type="ECO:0000256" key="3">
    <source>
        <dbReference type="ARBA" id="ARBA00022670"/>
    </source>
</evidence>
<evidence type="ECO:0000256" key="6">
    <source>
        <dbReference type="ARBA" id="ARBA00023136"/>
    </source>
</evidence>
<gene>
    <name evidence="8" type="primary">sppA</name>
    <name evidence="8" type="ORF">ACFQDM_04515</name>
</gene>
<feature type="domain" description="Peptidase S49" evidence="7">
    <location>
        <begin position="370"/>
        <end position="519"/>
    </location>
</feature>
<name>A0ABW1S7C0_9PROT</name>
<evidence type="ECO:0000256" key="4">
    <source>
        <dbReference type="ARBA" id="ARBA00022801"/>
    </source>
</evidence>
<feature type="domain" description="Peptidase S49" evidence="7">
    <location>
        <begin position="122"/>
        <end position="270"/>
    </location>
</feature>
<dbReference type="CDD" id="cd07018">
    <property type="entry name" value="S49_SppA_67K_type"/>
    <property type="match status" value="1"/>
</dbReference>
<comment type="caution">
    <text evidence="8">The sequence shown here is derived from an EMBL/GenBank/DDBJ whole genome shotgun (WGS) entry which is preliminary data.</text>
</comment>
<sequence>MKTFISSLLGGLVALILFLVLVPIVIGLGIGIMAATSGGGNKAPTDAIVLEIDLRDDFADQPASSGPAVLFQTTSFIDILGKLDAAIDDDRVKGVYIRASEMGIGSSRAEELREAFLKLRAADKFIVAHSQGMMGAGPSTLRAISAADEIYLQPGSDIMVNGISLETLFFKDLFDNLSVKAEIEQFYEYKNSPNVYKETDYTEPHREAMTALASDMWRISLEDIAADRGFGSVSDLKNLLESGPLSPDEAVAGNIFDGLKWPEDAAEDVLEQAGESAEFLPIAQYHPALAKPTAPLIAVIGGEGAIITGTGDQGLFSDESVMASDPIAEAILKAGRDKNVEALVFRVDSPGGSPTASDQIWRAIERVQDEEGKPVVVSMGSVAASGGYYVSAGADAILANRTTITGSIGVYGGKLAIADGLRRIGINPSAITVGGEFASAFNTETFTEAQRAELWESLKRTYDRFLEIVSDGRGLDTARVHEIAKGRVWSGEAAKQIGLVNETGGYIDAIAKAKELAGIEAGTKVRVKLYPTPENPFQAFSELFGASAESAEAAATLNQVLGDERFQTLLKESLALQKGGTQMSTPEIREN</sequence>
<evidence type="ECO:0000259" key="7">
    <source>
        <dbReference type="Pfam" id="PF01343"/>
    </source>
</evidence>
<reference evidence="9" key="1">
    <citation type="journal article" date="2019" name="Int. J. Syst. Evol. Microbiol.">
        <title>The Global Catalogue of Microorganisms (GCM) 10K type strain sequencing project: providing services to taxonomists for standard genome sequencing and annotation.</title>
        <authorList>
            <consortium name="The Broad Institute Genomics Platform"/>
            <consortium name="The Broad Institute Genome Sequencing Center for Infectious Disease"/>
            <person name="Wu L."/>
            <person name="Ma J."/>
        </authorList>
    </citation>
    <scope>NUCLEOTIDE SEQUENCE [LARGE SCALE GENOMIC DNA]</scope>
    <source>
        <strain evidence="9">CGMCC-1.15741</strain>
    </source>
</reference>
<dbReference type="InterPro" id="IPR047217">
    <property type="entry name" value="S49_SppA_67K_type_N"/>
</dbReference>
<evidence type="ECO:0000313" key="9">
    <source>
        <dbReference type="Proteomes" id="UP001596303"/>
    </source>
</evidence>
<dbReference type="InterPro" id="IPR047272">
    <property type="entry name" value="S49_SppA_C"/>
</dbReference>
<dbReference type="InterPro" id="IPR004635">
    <property type="entry name" value="Pept_S49_SppA"/>
</dbReference>
<keyword evidence="9" id="KW-1185">Reference proteome</keyword>
<accession>A0ABW1S7C0</accession>
<organism evidence="8 9">
    <name type="scientific">Ponticaulis profundi</name>
    <dbReference type="NCBI Taxonomy" id="2665222"/>
    <lineage>
        <taxon>Bacteria</taxon>
        <taxon>Pseudomonadati</taxon>
        <taxon>Pseudomonadota</taxon>
        <taxon>Alphaproteobacteria</taxon>
        <taxon>Hyphomonadales</taxon>
        <taxon>Hyphomonadaceae</taxon>
        <taxon>Ponticaulis</taxon>
    </lineage>
</organism>
<proteinExistence type="inferred from homology"/>
<dbReference type="InterPro" id="IPR002142">
    <property type="entry name" value="Peptidase_S49"/>
</dbReference>
<comment type="subcellular location">
    <subcellularLocation>
        <location evidence="1">Membrane</location>
    </subcellularLocation>
</comment>
<dbReference type="PANTHER" id="PTHR33209:SF1">
    <property type="entry name" value="PEPTIDASE S49 DOMAIN-CONTAINING PROTEIN"/>
    <property type="match status" value="1"/>
</dbReference>
<dbReference type="PIRSF" id="PIRSF001217">
    <property type="entry name" value="Protease_4_SppA"/>
    <property type="match status" value="1"/>
</dbReference>
<evidence type="ECO:0000256" key="2">
    <source>
        <dbReference type="ARBA" id="ARBA00008683"/>
    </source>
</evidence>
<dbReference type="Proteomes" id="UP001596303">
    <property type="component" value="Unassembled WGS sequence"/>
</dbReference>
<keyword evidence="4" id="KW-0378">Hydrolase</keyword>
<protein>
    <submittedName>
        <fullName evidence="8">Signal peptide peptidase SppA</fullName>
    </submittedName>
</protein>
<keyword evidence="5" id="KW-0720">Serine protease</keyword>
<evidence type="ECO:0000256" key="5">
    <source>
        <dbReference type="ARBA" id="ARBA00022825"/>
    </source>
</evidence>
<dbReference type="NCBIfam" id="TIGR00706">
    <property type="entry name" value="SppA_dom"/>
    <property type="match status" value="1"/>
</dbReference>
<dbReference type="PANTHER" id="PTHR33209">
    <property type="entry name" value="PROTEASE 4"/>
    <property type="match status" value="1"/>
</dbReference>
<dbReference type="EMBL" id="JBHSSW010000004">
    <property type="protein sequence ID" value="MFC6197327.1"/>
    <property type="molecule type" value="Genomic_DNA"/>
</dbReference>